<reference evidence="8" key="1">
    <citation type="submission" date="2020-08" db="EMBL/GenBank/DDBJ databases">
        <title>Genome public.</title>
        <authorList>
            <person name="Liu C."/>
            <person name="Sun Q."/>
        </authorList>
    </citation>
    <scope>NUCLEOTIDE SEQUENCE</scope>
    <source>
        <strain evidence="8">BX12</strain>
    </source>
</reference>
<feature type="signal peptide" evidence="5">
    <location>
        <begin position="1"/>
        <end position="34"/>
    </location>
</feature>
<proteinExistence type="inferred from homology"/>
<dbReference type="Gene3D" id="2.60.40.10">
    <property type="entry name" value="Immunoglobulins"/>
    <property type="match status" value="6"/>
</dbReference>
<evidence type="ECO:0000256" key="2">
    <source>
        <dbReference type="ARBA" id="ARBA00022525"/>
    </source>
</evidence>
<evidence type="ECO:0000256" key="4">
    <source>
        <dbReference type="SAM" id="Phobius"/>
    </source>
</evidence>
<keyword evidence="3 5" id="KW-0732">Signal</keyword>
<evidence type="ECO:0000259" key="6">
    <source>
        <dbReference type="Pfam" id="PF17802"/>
    </source>
</evidence>
<gene>
    <name evidence="8" type="ORF">H9L42_00270</name>
</gene>
<accession>A0A923NH19</accession>
<keyword evidence="2" id="KW-0964">Secreted</keyword>
<dbReference type="InterPro" id="IPR046751">
    <property type="entry name" value="TED_2"/>
</dbReference>
<keyword evidence="4" id="KW-1133">Transmembrane helix</keyword>
<comment type="caution">
    <text evidence="8">The sequence shown here is derived from an EMBL/GenBank/DDBJ whole genome shotgun (WGS) entry which is preliminary data.</text>
</comment>
<feature type="domain" description="SpaA-like prealbumin fold" evidence="6">
    <location>
        <begin position="1014"/>
        <end position="1101"/>
    </location>
</feature>
<dbReference type="Pfam" id="PF17802">
    <property type="entry name" value="SpaA"/>
    <property type="match status" value="4"/>
</dbReference>
<dbReference type="InterPro" id="IPR041033">
    <property type="entry name" value="SpaA_PFL_dom_1"/>
</dbReference>
<dbReference type="EMBL" id="JACRYT010000001">
    <property type="protein sequence ID" value="MBC6678264.1"/>
    <property type="molecule type" value="Genomic_DNA"/>
</dbReference>
<feature type="transmembrane region" description="Helical" evidence="4">
    <location>
        <begin position="1222"/>
        <end position="1242"/>
    </location>
</feature>
<evidence type="ECO:0000313" key="9">
    <source>
        <dbReference type="Proteomes" id="UP000602647"/>
    </source>
</evidence>
<name>A0A923NH19_9FIRM</name>
<evidence type="ECO:0000259" key="7">
    <source>
        <dbReference type="Pfam" id="PF20610"/>
    </source>
</evidence>
<feature type="domain" description="SpaA-like prealbumin fold" evidence="6">
    <location>
        <begin position="572"/>
        <end position="670"/>
    </location>
</feature>
<dbReference type="InterPro" id="IPR010916">
    <property type="entry name" value="TonB_box_CS"/>
</dbReference>
<keyword evidence="4" id="KW-0812">Transmembrane</keyword>
<sequence length="1253" mass="139939">MFQKQQVVTHPARRILVLLLALLLLCGTPTWASADSISSTSNGTVQTGDTVQVEGTNATAKQELQEMEETGGAVLFSTEATPMAAKDNVELTYTRTIQYEGYFTRNFRVKVDGKTKVAYCVQPKETPPDQGNHTAEDYNNALMTKALYYSYGYAGYDKHTKQYVSKKDDDDDWTDDDGAYALCHMILSYLYDKSSADSDAFNGVSSDTIKLVKQVADKIENDWPDAPTDSTLTLNHDSVDATWQQADQEQKTPTFRLTAHEDNRINIKLPEGVKIHRTRNGNTQTFGNQRTIKIYGGDSFYFTADKSVRGTWKSGNLEGSLTSFNPYIIRVTGHQNIVFCGTGETNKVSFSVNWVEWGYLKVTKSLEDGQKMIDLGINLYDGITFSLTGNGENRTLTPNKNGELTDSSGEYPLELLPGTYILTETSVPDRYREKLVQQFTVTGGQTTTGDLKNITKKGNFSLIKVYDKDLDDDSSLVFDREEGVVFRVWDYSYYDNRWDYEDVPDLFKDEITTNAQGEAKTKELPIGHYVVQQVTKDKNHWAVDDFEIDITDKETTTQPIEIIGNVKTEIPVKFVKVDAETGEVVKVAGTQFQVYDMKGNLIVQQDIKGNRVDTFTTDAKGEAWMVGTLLAGDYQVVEVKAPQGYALAKEPVKFSVTSDTEKGETIEVKVADKPQKVELVLHKQAEEFVTGDKSYSYEKVAMPFVKFDLVAAADIVTPDGSTRLKAGETAQEGMLTNEQGTVKSDPQYPGDYNVVEKGLYSKLRTYTLKEGDVTNLLTNWQLALQNAGESLPEQDVQDAFRAALEGTLTSEYQIDKNGDTSWSKPESDTEFAFDETQAEVLEAYLKDLPENQVEESWKELPLDRYRVPEDGIVASVTLKAGDPSQEVIQQELTIVNELKKGELELTKTDISNGEPLPDTGMRIYLADKETVIFEGRTDSDGKIMLKDLVEGSYYYQEFDALEGYLIDDGLYPFEIKDGEITKCEMTNKLQMGIIELQKGGETYKIKNKKKYVYTKTNALANAAFEVVAAEDIKSPTGKIYARKDVTIATITTDETGKAVTPEIHLGSYILRETKAPEGYVTCKDIPVTLTADGTTEVVKVNVKAENRLAKGTVEITKTDISNGEPLLDTGIQIYDKDKNVILKGRTDKDGKLTFKKLPVGIYYFQEFDAPEGYKIKEDLYQFEIKNDGDIVKCKMTNKAKDGTIEITTTDKNGNVVQTGDEFPLLALLCLMAGAGILFFVVYRMRKREGSDEA</sequence>
<protein>
    <submittedName>
        <fullName evidence="8">Uncharacterized protein</fullName>
    </submittedName>
</protein>
<dbReference type="Pfam" id="PF20610">
    <property type="entry name" value="TED_2"/>
    <property type="match status" value="1"/>
</dbReference>
<dbReference type="InterPro" id="IPR013783">
    <property type="entry name" value="Ig-like_fold"/>
</dbReference>
<dbReference type="AlphaFoldDB" id="A0A923NH19"/>
<dbReference type="PROSITE" id="PS00430">
    <property type="entry name" value="TONB_DEPENDENT_REC_1"/>
    <property type="match status" value="1"/>
</dbReference>
<feature type="domain" description="Thioester" evidence="7">
    <location>
        <begin position="89"/>
        <end position="226"/>
    </location>
</feature>
<feature type="chain" id="PRO_5037024218" evidence="5">
    <location>
        <begin position="35"/>
        <end position="1253"/>
    </location>
</feature>
<evidence type="ECO:0000256" key="5">
    <source>
        <dbReference type="SAM" id="SignalP"/>
    </source>
</evidence>
<keyword evidence="9" id="KW-1185">Reference proteome</keyword>
<dbReference type="Proteomes" id="UP000602647">
    <property type="component" value="Unassembled WGS sequence"/>
</dbReference>
<feature type="domain" description="SpaA-like prealbumin fold" evidence="6">
    <location>
        <begin position="1111"/>
        <end position="1198"/>
    </location>
</feature>
<dbReference type="PANTHER" id="PTHR36108">
    <property type="entry name" value="COLOSSIN-B-RELATED"/>
    <property type="match status" value="1"/>
</dbReference>
<evidence type="ECO:0000313" key="8">
    <source>
        <dbReference type="EMBL" id="MBC6678264.1"/>
    </source>
</evidence>
<organism evidence="8 9">
    <name type="scientific">Zhenpiania hominis</name>
    <dbReference type="NCBI Taxonomy" id="2763644"/>
    <lineage>
        <taxon>Bacteria</taxon>
        <taxon>Bacillati</taxon>
        <taxon>Bacillota</taxon>
        <taxon>Clostridia</taxon>
        <taxon>Peptostreptococcales</taxon>
        <taxon>Anaerovoracaceae</taxon>
        <taxon>Zhenpiania</taxon>
    </lineage>
</organism>
<dbReference type="SUPFAM" id="SSF49478">
    <property type="entry name" value="Cna protein B-type domain"/>
    <property type="match status" value="1"/>
</dbReference>
<dbReference type="RefSeq" id="WP_187301466.1">
    <property type="nucleotide sequence ID" value="NZ_JACRYT010000001.1"/>
</dbReference>
<dbReference type="PANTHER" id="PTHR36108:SF13">
    <property type="entry name" value="COLOSSIN-B-RELATED"/>
    <property type="match status" value="1"/>
</dbReference>
<evidence type="ECO:0000256" key="1">
    <source>
        <dbReference type="ARBA" id="ARBA00007257"/>
    </source>
</evidence>
<evidence type="ECO:0000256" key="3">
    <source>
        <dbReference type="ARBA" id="ARBA00022729"/>
    </source>
</evidence>
<keyword evidence="4" id="KW-0472">Membrane</keyword>
<feature type="domain" description="SpaA-like prealbumin fold" evidence="6">
    <location>
        <begin position="901"/>
        <end position="988"/>
    </location>
</feature>
<comment type="similarity">
    <text evidence="1">Belongs to the serine-aspartate repeat-containing protein (SDr) family.</text>
</comment>